<dbReference type="PANTHER" id="PTHR12013">
    <property type="entry name" value="SIGNAL RECOGNITION PARTICLE 14 KD PROTEIN"/>
    <property type="match status" value="1"/>
</dbReference>
<comment type="function">
    <text evidence="8">Component of the signal recognition particle (SRP) complex, a ribonucleoprotein complex that mediates the cotranslational targeting of secretory and membrane proteins to the endoplasmic reticulum (ER). SRP9 together with SRP14 and the Alu portion of the SRP RNA, constitutes the elongation arrest domain of SRP. The complex of SRP9 and SRP14 is required for SRP RNA binding.</text>
</comment>
<keyword evidence="7 8" id="KW-0687">Ribonucleoprotein</keyword>
<sequence length="115" mass="13035">MVLLDNDAFIVRLSDLMMKTRLGGSSVVNLTLKQYDGRKKPVSRDPTKALQENKKKLCLFRATIGSKKISTVVEAENVERFHNTYVNVVRGNATSLQKDILEKRTLAQKKTKRTV</sequence>
<dbReference type="Gene3D" id="3.30.720.10">
    <property type="entry name" value="Signal recognition particle alu RNA binding heterodimer, srp9/1"/>
    <property type="match status" value="1"/>
</dbReference>
<organism evidence="10">
    <name type="scientific">Strongyloides stercoralis</name>
    <name type="common">Threadworm</name>
    <dbReference type="NCBI Taxonomy" id="6248"/>
    <lineage>
        <taxon>Eukaryota</taxon>
        <taxon>Metazoa</taxon>
        <taxon>Ecdysozoa</taxon>
        <taxon>Nematoda</taxon>
        <taxon>Chromadorea</taxon>
        <taxon>Rhabditida</taxon>
        <taxon>Tylenchina</taxon>
        <taxon>Panagrolaimomorpha</taxon>
        <taxon>Strongyloidoidea</taxon>
        <taxon>Strongyloididae</taxon>
        <taxon>Strongyloides</taxon>
    </lineage>
</organism>
<comment type="subcellular location">
    <subcellularLocation>
        <location evidence="1 8">Cytoplasm</location>
    </subcellularLocation>
</comment>
<dbReference type="GO" id="GO:0008312">
    <property type="term" value="F:7S RNA binding"/>
    <property type="evidence" value="ECO:0007669"/>
    <property type="project" value="UniProtKB-UniRule"/>
</dbReference>
<evidence type="ECO:0000256" key="2">
    <source>
        <dbReference type="ARBA" id="ARBA00010349"/>
    </source>
</evidence>
<proteinExistence type="inferred from homology"/>
<evidence type="ECO:0000313" key="10">
    <source>
        <dbReference type="WBParaSite" id="SSTP_0000988300.1"/>
    </source>
</evidence>
<dbReference type="STRING" id="6248.A0A0K0EK90"/>
<dbReference type="GO" id="GO:0030942">
    <property type="term" value="F:endoplasmic reticulum signal peptide binding"/>
    <property type="evidence" value="ECO:0007669"/>
    <property type="project" value="UniProtKB-UniRule"/>
</dbReference>
<reference evidence="10" key="1">
    <citation type="submission" date="2015-08" db="UniProtKB">
        <authorList>
            <consortium name="WormBaseParasite"/>
        </authorList>
    </citation>
    <scope>IDENTIFICATION</scope>
</reference>
<evidence type="ECO:0000256" key="6">
    <source>
        <dbReference type="ARBA" id="ARBA00023135"/>
    </source>
</evidence>
<name>A0A0K0EK90_STRER</name>
<dbReference type="InterPro" id="IPR009018">
    <property type="entry name" value="Signal_recog_particle_SRP9/14"/>
</dbReference>
<evidence type="ECO:0000256" key="5">
    <source>
        <dbReference type="ARBA" id="ARBA00022884"/>
    </source>
</evidence>
<dbReference type="Pfam" id="PF02290">
    <property type="entry name" value="SRP14"/>
    <property type="match status" value="1"/>
</dbReference>
<evidence type="ECO:0000256" key="4">
    <source>
        <dbReference type="ARBA" id="ARBA00022490"/>
    </source>
</evidence>
<evidence type="ECO:0000256" key="7">
    <source>
        <dbReference type="ARBA" id="ARBA00023274"/>
    </source>
</evidence>
<keyword evidence="4 8" id="KW-0963">Cytoplasm</keyword>
<keyword evidence="5 8" id="KW-0694">RNA-binding</keyword>
<accession>A0A0K0EK90</accession>
<evidence type="ECO:0000256" key="1">
    <source>
        <dbReference type="ARBA" id="ARBA00004496"/>
    </source>
</evidence>
<dbReference type="GO" id="GO:0005786">
    <property type="term" value="C:signal recognition particle, endoplasmic reticulum targeting"/>
    <property type="evidence" value="ECO:0007669"/>
    <property type="project" value="UniProtKB-UniRule"/>
</dbReference>
<dbReference type="SUPFAM" id="SSF54762">
    <property type="entry name" value="Signal recognition particle alu RNA binding heterodimer, SRP9/14"/>
    <property type="match status" value="1"/>
</dbReference>
<dbReference type="WBParaSite" id="TCONS_00000143.p1">
    <property type="protein sequence ID" value="TCONS_00000143.p1"/>
    <property type="gene ID" value="XLOC_000162"/>
</dbReference>
<dbReference type="WBParaSite" id="SSTP_0000988300.1">
    <property type="protein sequence ID" value="SSTP_0000988300.1"/>
    <property type="gene ID" value="SSTP_0000988300"/>
</dbReference>
<comment type="similarity">
    <text evidence="2 8">Belongs to the SRP14 family.</text>
</comment>
<evidence type="ECO:0000256" key="8">
    <source>
        <dbReference type="RuleBase" id="RU368100"/>
    </source>
</evidence>
<dbReference type="GO" id="GO:0006614">
    <property type="term" value="P:SRP-dependent cotranslational protein targeting to membrane"/>
    <property type="evidence" value="ECO:0007669"/>
    <property type="project" value="UniProtKB-UniRule"/>
</dbReference>
<evidence type="ECO:0000313" key="9">
    <source>
        <dbReference type="Proteomes" id="UP000035681"/>
    </source>
</evidence>
<dbReference type="InterPro" id="IPR003210">
    <property type="entry name" value="Signal_recog_particle_SRP14"/>
</dbReference>
<keyword evidence="6 8" id="KW-0733">Signal recognition particle</keyword>
<dbReference type="Proteomes" id="UP000035681">
    <property type="component" value="Unplaced"/>
</dbReference>
<comment type="subunit">
    <text evidence="8">Heterodimer with SRP9; binds RNA as heterodimer. Component of a signal recognition particle (SRP) complex that consists of a 7SL RNA molecule of 300 nucleotides and six protein subunits: SRP72, SRP68, SRP54, SRP19, SRP14 and SRP9.</text>
</comment>
<dbReference type="AlphaFoldDB" id="A0A0K0EK90"/>
<evidence type="ECO:0000256" key="3">
    <source>
        <dbReference type="ARBA" id="ARBA00017926"/>
    </source>
</evidence>
<protein>
    <recommendedName>
        <fullName evidence="3 8">Signal recognition particle 14 kDa protein</fullName>
        <shortName evidence="8">SRP14</shortName>
    </recommendedName>
</protein>
<keyword evidence="9" id="KW-1185">Reference proteome</keyword>